<evidence type="ECO:0000256" key="5">
    <source>
        <dbReference type="ARBA" id="ARBA00023136"/>
    </source>
</evidence>
<feature type="transmembrane region" description="Helical" evidence="6">
    <location>
        <begin position="40"/>
        <end position="62"/>
    </location>
</feature>
<evidence type="ECO:0000259" key="7">
    <source>
        <dbReference type="Pfam" id="PF00324"/>
    </source>
</evidence>
<evidence type="ECO:0000256" key="6">
    <source>
        <dbReference type="SAM" id="Phobius"/>
    </source>
</evidence>
<comment type="subcellular location">
    <subcellularLocation>
        <location evidence="1">Membrane</location>
        <topology evidence="1">Multi-pass membrane protein</topology>
    </subcellularLocation>
</comment>
<accession>A0A4U0UTR5</accession>
<dbReference type="Pfam" id="PF00324">
    <property type="entry name" value="AA_permease"/>
    <property type="match status" value="1"/>
</dbReference>
<keyword evidence="2" id="KW-0813">Transport</keyword>
<gene>
    <name evidence="8" type="ORF">B0A54_10396</name>
</gene>
<dbReference type="STRING" id="329885.A0A4U0UTR5"/>
<dbReference type="PANTHER" id="PTHR43341">
    <property type="entry name" value="AMINO ACID PERMEASE"/>
    <property type="match status" value="1"/>
</dbReference>
<dbReference type="Proteomes" id="UP000310066">
    <property type="component" value="Unassembled WGS sequence"/>
</dbReference>
<name>A0A4U0UTR5_9PEZI</name>
<keyword evidence="3 6" id="KW-0812">Transmembrane</keyword>
<evidence type="ECO:0000256" key="1">
    <source>
        <dbReference type="ARBA" id="ARBA00004141"/>
    </source>
</evidence>
<evidence type="ECO:0000256" key="2">
    <source>
        <dbReference type="ARBA" id="ARBA00022448"/>
    </source>
</evidence>
<comment type="caution">
    <text evidence="8">The sequence shown here is derived from an EMBL/GenBank/DDBJ whole genome shotgun (WGS) entry which is preliminary data.</text>
</comment>
<dbReference type="FunFam" id="1.20.1740.10:FF:000001">
    <property type="entry name" value="Amino acid permease"/>
    <property type="match status" value="1"/>
</dbReference>
<dbReference type="OrthoDB" id="3900342at2759"/>
<evidence type="ECO:0000313" key="8">
    <source>
        <dbReference type="EMBL" id="TKA39377.1"/>
    </source>
</evidence>
<evidence type="ECO:0000256" key="3">
    <source>
        <dbReference type="ARBA" id="ARBA00022692"/>
    </source>
</evidence>
<dbReference type="EMBL" id="NAJP01000039">
    <property type="protein sequence ID" value="TKA39377.1"/>
    <property type="molecule type" value="Genomic_DNA"/>
</dbReference>
<feature type="transmembrane region" description="Helical" evidence="6">
    <location>
        <begin position="181"/>
        <end position="199"/>
    </location>
</feature>
<dbReference type="GO" id="GO:0016020">
    <property type="term" value="C:membrane"/>
    <property type="evidence" value="ECO:0007669"/>
    <property type="project" value="UniProtKB-SubCell"/>
</dbReference>
<reference evidence="8 9" key="1">
    <citation type="submission" date="2017-03" db="EMBL/GenBank/DDBJ databases">
        <title>Genomes of endolithic fungi from Antarctica.</title>
        <authorList>
            <person name="Coleine C."/>
            <person name="Masonjones S."/>
            <person name="Stajich J.E."/>
        </authorList>
    </citation>
    <scope>NUCLEOTIDE SEQUENCE [LARGE SCALE GENOMIC DNA]</scope>
    <source>
        <strain evidence="8 9">CCFEE 5311</strain>
    </source>
</reference>
<proteinExistence type="predicted"/>
<feature type="transmembrane region" description="Helical" evidence="6">
    <location>
        <begin position="368"/>
        <end position="388"/>
    </location>
</feature>
<protein>
    <recommendedName>
        <fullName evidence="7">Amino acid permease/ SLC12A domain-containing protein</fullName>
    </recommendedName>
</protein>
<organism evidence="8 9">
    <name type="scientific">Friedmanniomyces endolithicus</name>
    <dbReference type="NCBI Taxonomy" id="329885"/>
    <lineage>
        <taxon>Eukaryota</taxon>
        <taxon>Fungi</taxon>
        <taxon>Dikarya</taxon>
        <taxon>Ascomycota</taxon>
        <taxon>Pezizomycotina</taxon>
        <taxon>Dothideomycetes</taxon>
        <taxon>Dothideomycetidae</taxon>
        <taxon>Mycosphaerellales</taxon>
        <taxon>Teratosphaeriaceae</taxon>
        <taxon>Friedmanniomyces</taxon>
    </lineage>
</organism>
<dbReference type="Gene3D" id="1.20.1740.10">
    <property type="entry name" value="Amino acid/polyamine transporter I"/>
    <property type="match status" value="1"/>
</dbReference>
<feature type="transmembrane region" description="Helical" evidence="6">
    <location>
        <begin position="439"/>
        <end position="464"/>
    </location>
</feature>
<feature type="transmembrane region" description="Helical" evidence="6">
    <location>
        <begin position="275"/>
        <end position="294"/>
    </location>
</feature>
<feature type="transmembrane region" description="Helical" evidence="6">
    <location>
        <begin position="147"/>
        <end position="169"/>
    </location>
</feature>
<evidence type="ECO:0000256" key="4">
    <source>
        <dbReference type="ARBA" id="ARBA00022989"/>
    </source>
</evidence>
<dbReference type="PIRSF" id="PIRSF006060">
    <property type="entry name" value="AA_transporter"/>
    <property type="match status" value="1"/>
</dbReference>
<feature type="transmembrane region" description="Helical" evidence="6">
    <location>
        <begin position="241"/>
        <end position="263"/>
    </location>
</feature>
<feature type="domain" description="Amino acid permease/ SLC12A" evidence="7">
    <location>
        <begin position="37"/>
        <end position="500"/>
    </location>
</feature>
<dbReference type="AlphaFoldDB" id="A0A4U0UTR5"/>
<dbReference type="InterPro" id="IPR004841">
    <property type="entry name" value="AA-permease/SLC12A_dom"/>
</dbReference>
<evidence type="ECO:0000313" key="9">
    <source>
        <dbReference type="Proteomes" id="UP000310066"/>
    </source>
</evidence>
<keyword evidence="5 6" id="KW-0472">Membrane</keyword>
<feature type="transmembrane region" description="Helical" evidence="6">
    <location>
        <begin position="330"/>
        <end position="348"/>
    </location>
</feature>
<keyword evidence="4 6" id="KW-1133">Transmembrane helix</keyword>
<feature type="transmembrane region" description="Helical" evidence="6">
    <location>
        <begin position="68"/>
        <end position="86"/>
    </location>
</feature>
<dbReference type="PANTHER" id="PTHR43341:SF36">
    <property type="entry name" value="PROLINE-SPECIFIC PERMEASE"/>
    <property type="match status" value="1"/>
</dbReference>
<dbReference type="InterPro" id="IPR050524">
    <property type="entry name" value="APC_YAT"/>
</dbReference>
<feature type="transmembrane region" description="Helical" evidence="6">
    <location>
        <begin position="470"/>
        <end position="488"/>
    </location>
</feature>
<sequence>MDNGIAKDLSVSQTRDVTGSIDLAASHQLERGLKSRHVQFIALGGAIGTGLFVGSGGILSTVGPAPLFMAYITMIFVVWVVMNDLAEMATYLPLKGISVPYFVERFVEPSLAFADGWNYWYAYAILVAAEATAGAIVLQYWTKAVPVAVWITVILLSILALNIFAISIFGEAEFWAASIKLITIIGLVILSIVLFFGGGPSHDNLGFRYWSPHNPGAFAPYLASSTNTTTSRFLAYWTATIRAGFAFILSPELLAVAAGEAIAPRRNLPKAARRYIYRLALFYGFGSLAIGILVPHDDSRLLSPDSNASASPFVSLTSPPVKQYGSPLTSSPWIAGNAFLYSGSRTLYSLSLSHQAPRIFSRTTSRGVPYAAVLATWLVACLAYLNVSNSGAKVFIWFSNISTISGFIAWIVAMITYLRFRKAMQCKGLLYTLPYRTPLQPYATYFVLGLVTILTLTNGFPVFFPEDWNISDFLAAHITLPVFLVLYLGHKIWLSVRRVEETQKSSWTGGFWTFARKVEDVDVVTGKREMDEMEALDIPPVPRNWVEKVWFWLA</sequence>
<feature type="transmembrane region" description="Helical" evidence="6">
    <location>
        <begin position="394"/>
        <end position="418"/>
    </location>
</feature>
<dbReference type="GO" id="GO:0015171">
    <property type="term" value="F:amino acid transmembrane transporter activity"/>
    <property type="evidence" value="ECO:0007669"/>
    <property type="project" value="TreeGrafter"/>
</dbReference>
<feature type="transmembrane region" description="Helical" evidence="6">
    <location>
        <begin position="120"/>
        <end position="141"/>
    </location>
</feature>